<keyword evidence="1" id="KW-0697">Rotamase</keyword>
<dbReference type="GO" id="GO:0003755">
    <property type="term" value="F:peptidyl-prolyl cis-trans isomerase activity"/>
    <property type="evidence" value="ECO:0007669"/>
    <property type="project" value="UniProtKB-KW"/>
</dbReference>
<comment type="catalytic activity">
    <reaction evidence="1">
        <text>[protein]-peptidylproline (omega=180) = [protein]-peptidylproline (omega=0)</text>
        <dbReference type="Rhea" id="RHEA:16237"/>
        <dbReference type="Rhea" id="RHEA-COMP:10747"/>
        <dbReference type="Rhea" id="RHEA-COMP:10748"/>
        <dbReference type="ChEBI" id="CHEBI:83833"/>
        <dbReference type="ChEBI" id="CHEBI:83834"/>
        <dbReference type="EC" id="5.2.1.8"/>
    </reaction>
</comment>
<dbReference type="PANTHER" id="PTHR47862:SF2">
    <property type="entry name" value="PEPTIDYLPROLYL ISOMERASE"/>
    <property type="match status" value="1"/>
</dbReference>
<sequence length="252" mass="26394">MATVMVVELTLFPLGRREGQQPLPLHLPIPGSSRTLKVRGSSRASRPQPTVEPFLPCCCSSEPSAMTDSSSDFTPVLGSGGRRWLVGSSLSAAVGLSASDIAGAVSTSRRALKGAKIPESDYTTLPNGLKYYDLKVGSGAEAVKGSRVAVHYVAKWKGITFMTSRQGLGVGGGTPYGFDVGQSEKGNVLKGLDLGVQGMRVGGQRLLLVPPRLAYGSRGVQEIPPNATIELDVELLSIKQSPFGTGVKVIEG</sequence>
<feature type="domain" description="PPIase FKBP-type" evidence="2">
    <location>
        <begin position="145"/>
        <end position="239"/>
    </location>
</feature>
<dbReference type="SUPFAM" id="SSF54534">
    <property type="entry name" value="FKBP-like"/>
    <property type="match status" value="1"/>
</dbReference>
<dbReference type="GO" id="GO:0009543">
    <property type="term" value="C:chloroplast thylakoid lumen"/>
    <property type="evidence" value="ECO:0007669"/>
    <property type="project" value="TreeGrafter"/>
</dbReference>
<keyword evidence="1 3" id="KW-0413">Isomerase</keyword>
<dbReference type="AlphaFoldDB" id="A0A1D1YS89"/>
<dbReference type="PROSITE" id="PS50059">
    <property type="entry name" value="FKBP_PPIASE"/>
    <property type="match status" value="1"/>
</dbReference>
<evidence type="ECO:0000259" key="2">
    <source>
        <dbReference type="PROSITE" id="PS50059"/>
    </source>
</evidence>
<proteinExistence type="predicted"/>
<gene>
    <name evidence="3" type="primary">FKBP16-4_4</name>
    <name evidence="3" type="ORF">g.97236</name>
</gene>
<evidence type="ECO:0000256" key="1">
    <source>
        <dbReference type="PROSITE-ProRule" id="PRU00277"/>
    </source>
</evidence>
<reference evidence="3" key="1">
    <citation type="submission" date="2015-07" db="EMBL/GenBank/DDBJ databases">
        <title>Transcriptome Assembly of Anthurium amnicola.</title>
        <authorList>
            <person name="Suzuki J."/>
        </authorList>
    </citation>
    <scope>NUCLEOTIDE SEQUENCE</scope>
</reference>
<dbReference type="InterPro" id="IPR046357">
    <property type="entry name" value="PPIase_dom_sf"/>
</dbReference>
<organism evidence="3">
    <name type="scientific">Anthurium amnicola</name>
    <dbReference type="NCBI Taxonomy" id="1678845"/>
    <lineage>
        <taxon>Eukaryota</taxon>
        <taxon>Viridiplantae</taxon>
        <taxon>Streptophyta</taxon>
        <taxon>Embryophyta</taxon>
        <taxon>Tracheophyta</taxon>
        <taxon>Spermatophyta</taxon>
        <taxon>Magnoliopsida</taxon>
        <taxon>Liliopsida</taxon>
        <taxon>Araceae</taxon>
        <taxon>Pothoideae</taxon>
        <taxon>Potheae</taxon>
        <taxon>Anthurium</taxon>
    </lineage>
</organism>
<dbReference type="Pfam" id="PF00254">
    <property type="entry name" value="FKBP_C"/>
    <property type="match status" value="1"/>
</dbReference>
<dbReference type="Gene3D" id="3.10.50.40">
    <property type="match status" value="1"/>
</dbReference>
<dbReference type="InterPro" id="IPR001179">
    <property type="entry name" value="PPIase_FKBP_dom"/>
</dbReference>
<evidence type="ECO:0000313" key="3">
    <source>
        <dbReference type="EMBL" id="JAT57486.1"/>
    </source>
</evidence>
<protein>
    <recommendedName>
        <fullName evidence="1">peptidylprolyl isomerase</fullName>
        <ecNumber evidence="1">5.2.1.8</ecNumber>
    </recommendedName>
</protein>
<dbReference type="EMBL" id="GDJX01010450">
    <property type="protein sequence ID" value="JAT57486.1"/>
    <property type="molecule type" value="Transcribed_RNA"/>
</dbReference>
<dbReference type="EC" id="5.2.1.8" evidence="1"/>
<name>A0A1D1YS89_9ARAE</name>
<dbReference type="PANTHER" id="PTHR47862">
    <property type="entry name" value="PEPTIDYL-PROLYL CIS-TRANS ISOMERASE FKBP18, CHLOROPLASTIC"/>
    <property type="match status" value="1"/>
</dbReference>
<dbReference type="InterPro" id="IPR044180">
    <property type="entry name" value="FKBP18-like"/>
</dbReference>
<accession>A0A1D1YS89</accession>